<sequence length="203" mass="21936">MANEISSDLPPQRSSWGWSGRKRRNSESSVSSLRDFVTGRRNSLSSDDTRPNVLRKKAPESAALKSRAPEGSKTNEKAAPVAAAANPSATGPEDAKTARKSQSRSLGHMVPTAMSINCLLPEAGDRHLKRFFNRDKRLRRLQTLGRPQKGDSATAGQVEIKLCLVCPQLPSPTSARPKRLAPSDDLGSSKRSGITVVAFLHLA</sequence>
<comment type="caution">
    <text evidence="2">The sequence shown here is derived from an EMBL/GenBank/DDBJ whole genome shotgun (WGS) entry which is preliminary data.</text>
</comment>
<gene>
    <name evidence="2" type="ORF">NEMBOFW57_002090</name>
</gene>
<accession>A0AAD4F3C9</accession>
<keyword evidence="3" id="KW-1185">Reference proteome</keyword>
<reference evidence="2" key="1">
    <citation type="submission" date="2023-02" db="EMBL/GenBank/DDBJ databases">
        <authorList>
            <person name="Palmer J.M."/>
        </authorList>
    </citation>
    <scope>NUCLEOTIDE SEQUENCE</scope>
    <source>
        <strain evidence="2">FW57</strain>
    </source>
</reference>
<organism evidence="2 3">
    <name type="scientific">Staphylotrichum longicolle</name>
    <dbReference type="NCBI Taxonomy" id="669026"/>
    <lineage>
        <taxon>Eukaryota</taxon>
        <taxon>Fungi</taxon>
        <taxon>Dikarya</taxon>
        <taxon>Ascomycota</taxon>
        <taxon>Pezizomycotina</taxon>
        <taxon>Sordariomycetes</taxon>
        <taxon>Sordariomycetidae</taxon>
        <taxon>Sordariales</taxon>
        <taxon>Chaetomiaceae</taxon>
        <taxon>Staphylotrichum</taxon>
    </lineage>
</organism>
<evidence type="ECO:0000313" key="2">
    <source>
        <dbReference type="EMBL" id="KAG7292059.1"/>
    </source>
</evidence>
<dbReference type="EMBL" id="JAHCVI010000001">
    <property type="protein sequence ID" value="KAG7292059.1"/>
    <property type="molecule type" value="Genomic_DNA"/>
</dbReference>
<name>A0AAD4F3C9_9PEZI</name>
<evidence type="ECO:0000313" key="3">
    <source>
        <dbReference type="Proteomes" id="UP001197093"/>
    </source>
</evidence>
<dbReference type="AlphaFoldDB" id="A0AAD4F3C9"/>
<proteinExistence type="predicted"/>
<evidence type="ECO:0000256" key="1">
    <source>
        <dbReference type="SAM" id="MobiDB-lite"/>
    </source>
</evidence>
<feature type="compositionally biased region" description="Basic and acidic residues" evidence="1">
    <location>
        <begin position="67"/>
        <end position="76"/>
    </location>
</feature>
<feature type="compositionally biased region" description="Low complexity" evidence="1">
    <location>
        <begin position="78"/>
        <end position="89"/>
    </location>
</feature>
<protein>
    <submittedName>
        <fullName evidence="2">Uncharacterized protein</fullName>
    </submittedName>
</protein>
<dbReference type="Proteomes" id="UP001197093">
    <property type="component" value="Unassembled WGS sequence"/>
</dbReference>
<feature type="region of interest" description="Disordered" evidence="1">
    <location>
        <begin position="1"/>
        <end position="106"/>
    </location>
</feature>